<dbReference type="Proteomes" id="UP000050525">
    <property type="component" value="Unassembled WGS sequence"/>
</dbReference>
<dbReference type="AlphaFoldDB" id="A0A151PHJ4"/>
<feature type="compositionally biased region" description="Low complexity" evidence="1">
    <location>
        <begin position="50"/>
        <end position="59"/>
    </location>
</feature>
<dbReference type="EMBL" id="AKHW03000230">
    <property type="protein sequence ID" value="KYO48255.1"/>
    <property type="molecule type" value="Genomic_DNA"/>
</dbReference>
<organism evidence="2 3">
    <name type="scientific">Alligator mississippiensis</name>
    <name type="common">American alligator</name>
    <dbReference type="NCBI Taxonomy" id="8496"/>
    <lineage>
        <taxon>Eukaryota</taxon>
        <taxon>Metazoa</taxon>
        <taxon>Chordata</taxon>
        <taxon>Craniata</taxon>
        <taxon>Vertebrata</taxon>
        <taxon>Euteleostomi</taxon>
        <taxon>Archelosauria</taxon>
        <taxon>Archosauria</taxon>
        <taxon>Crocodylia</taxon>
        <taxon>Alligatoridae</taxon>
        <taxon>Alligatorinae</taxon>
        <taxon>Alligator</taxon>
    </lineage>
</organism>
<feature type="region of interest" description="Disordered" evidence="1">
    <location>
        <begin position="1"/>
        <end position="59"/>
    </location>
</feature>
<proteinExistence type="predicted"/>
<evidence type="ECO:0000313" key="2">
    <source>
        <dbReference type="EMBL" id="KYO48255.1"/>
    </source>
</evidence>
<evidence type="ECO:0000256" key="1">
    <source>
        <dbReference type="SAM" id="MobiDB-lite"/>
    </source>
</evidence>
<protein>
    <submittedName>
        <fullName evidence="2">Uncharacterized protein</fullName>
    </submittedName>
</protein>
<evidence type="ECO:0000313" key="3">
    <source>
        <dbReference type="Proteomes" id="UP000050525"/>
    </source>
</evidence>
<gene>
    <name evidence="2" type="ORF">Y1Q_0018557</name>
</gene>
<reference evidence="2 3" key="1">
    <citation type="journal article" date="2012" name="Genome Biol.">
        <title>Sequencing three crocodilian genomes to illuminate the evolution of archosaurs and amniotes.</title>
        <authorList>
            <person name="St John J.A."/>
            <person name="Braun E.L."/>
            <person name="Isberg S.R."/>
            <person name="Miles L.G."/>
            <person name="Chong A.Y."/>
            <person name="Gongora J."/>
            <person name="Dalzell P."/>
            <person name="Moran C."/>
            <person name="Bed'hom B."/>
            <person name="Abzhanov A."/>
            <person name="Burgess S.C."/>
            <person name="Cooksey A.M."/>
            <person name="Castoe T.A."/>
            <person name="Crawford N.G."/>
            <person name="Densmore L.D."/>
            <person name="Drew J.C."/>
            <person name="Edwards S.V."/>
            <person name="Faircloth B.C."/>
            <person name="Fujita M.K."/>
            <person name="Greenwold M.J."/>
            <person name="Hoffmann F.G."/>
            <person name="Howard J.M."/>
            <person name="Iguchi T."/>
            <person name="Janes D.E."/>
            <person name="Khan S.Y."/>
            <person name="Kohno S."/>
            <person name="de Koning A.J."/>
            <person name="Lance S.L."/>
            <person name="McCarthy F.M."/>
            <person name="McCormack J.E."/>
            <person name="Merchant M.E."/>
            <person name="Peterson D.G."/>
            <person name="Pollock D.D."/>
            <person name="Pourmand N."/>
            <person name="Raney B.J."/>
            <person name="Roessler K.A."/>
            <person name="Sanford J.R."/>
            <person name="Sawyer R.H."/>
            <person name="Schmidt C.J."/>
            <person name="Triplett E.W."/>
            <person name="Tuberville T.D."/>
            <person name="Venegas-Anaya M."/>
            <person name="Howard J.T."/>
            <person name="Jarvis E.D."/>
            <person name="Guillette L.J.Jr."/>
            <person name="Glenn T.C."/>
            <person name="Green R.E."/>
            <person name="Ray D.A."/>
        </authorList>
    </citation>
    <scope>NUCLEOTIDE SEQUENCE [LARGE SCALE GENOMIC DNA]</scope>
    <source>
        <strain evidence="2">KSC_2009_1</strain>
    </source>
</reference>
<keyword evidence="3" id="KW-1185">Reference proteome</keyword>
<sequence>MSSGFTWSLLQGEEEPGSDFKGPAESNQGLLRAAFRPGGPRRLLSPSYTSAAGGSPGLGLPALASQLDYRLRAPTPGPP</sequence>
<accession>A0A151PHJ4</accession>
<name>A0A151PHJ4_ALLMI</name>
<comment type="caution">
    <text evidence="2">The sequence shown here is derived from an EMBL/GenBank/DDBJ whole genome shotgun (WGS) entry which is preliminary data.</text>
</comment>